<sequence length="86" mass="9774">MLHCLLILVAALIYIMAAFLSKILLGVQRTPALVRLNTWAQKYKYGRLSACLSVRTHRQVHWGEEPVLLKNALRSWGGILYNAIVQ</sequence>
<dbReference type="STRING" id="1802306.A3C72_02220"/>
<name>A0A1G2MKI6_9BACT</name>
<organism evidence="1 2">
    <name type="scientific">Candidatus Taylorbacteria bacterium RIFCSPHIGHO2_02_FULL_43_32b</name>
    <dbReference type="NCBI Taxonomy" id="1802306"/>
    <lineage>
        <taxon>Bacteria</taxon>
        <taxon>Candidatus Tayloriibacteriota</taxon>
    </lineage>
</organism>
<dbReference type="Proteomes" id="UP000177130">
    <property type="component" value="Unassembled WGS sequence"/>
</dbReference>
<protein>
    <submittedName>
        <fullName evidence="1">Uncharacterized protein</fullName>
    </submittedName>
</protein>
<evidence type="ECO:0000313" key="2">
    <source>
        <dbReference type="Proteomes" id="UP000177130"/>
    </source>
</evidence>
<dbReference type="EMBL" id="MHRK01000012">
    <property type="protein sequence ID" value="OHA24377.1"/>
    <property type="molecule type" value="Genomic_DNA"/>
</dbReference>
<evidence type="ECO:0000313" key="1">
    <source>
        <dbReference type="EMBL" id="OHA24377.1"/>
    </source>
</evidence>
<accession>A0A1G2MKI6</accession>
<gene>
    <name evidence="1" type="ORF">A3C72_02220</name>
</gene>
<reference evidence="1 2" key="1">
    <citation type="journal article" date="2016" name="Nat. Commun.">
        <title>Thousands of microbial genomes shed light on interconnected biogeochemical processes in an aquifer system.</title>
        <authorList>
            <person name="Anantharaman K."/>
            <person name="Brown C.T."/>
            <person name="Hug L.A."/>
            <person name="Sharon I."/>
            <person name="Castelle C.J."/>
            <person name="Probst A.J."/>
            <person name="Thomas B.C."/>
            <person name="Singh A."/>
            <person name="Wilkins M.J."/>
            <person name="Karaoz U."/>
            <person name="Brodie E.L."/>
            <person name="Williams K.H."/>
            <person name="Hubbard S.S."/>
            <person name="Banfield J.F."/>
        </authorList>
    </citation>
    <scope>NUCLEOTIDE SEQUENCE [LARGE SCALE GENOMIC DNA]</scope>
</reference>
<proteinExistence type="predicted"/>
<dbReference type="AlphaFoldDB" id="A0A1G2MKI6"/>
<comment type="caution">
    <text evidence="1">The sequence shown here is derived from an EMBL/GenBank/DDBJ whole genome shotgun (WGS) entry which is preliminary data.</text>
</comment>